<keyword evidence="4" id="KW-1185">Reference proteome</keyword>
<proteinExistence type="inferred from homology"/>
<dbReference type="HAMAP" id="MF_00795">
    <property type="entry name" value="CutC"/>
    <property type="match status" value="1"/>
</dbReference>
<dbReference type="EMBL" id="CP013213">
    <property type="protein sequence ID" value="AMC93946.1"/>
    <property type="molecule type" value="Genomic_DNA"/>
</dbReference>
<dbReference type="GO" id="GO:0005737">
    <property type="term" value="C:cytoplasm"/>
    <property type="evidence" value="ECO:0007669"/>
    <property type="project" value="UniProtKB-SubCell"/>
</dbReference>
<keyword evidence="2" id="KW-0963">Cytoplasm</keyword>
<dbReference type="InterPro" id="IPR036822">
    <property type="entry name" value="CutC-like_dom_sf"/>
</dbReference>
<dbReference type="STRING" id="1514105.AOC36_08085"/>
<gene>
    <name evidence="2" type="primary">cutC</name>
    <name evidence="3" type="ORF">AOC36_08085</name>
</gene>
<dbReference type="AlphaFoldDB" id="A0A109UHA9"/>
<evidence type="ECO:0000313" key="4">
    <source>
        <dbReference type="Proteomes" id="UP000063781"/>
    </source>
</evidence>
<dbReference type="PANTHER" id="PTHR12598:SF0">
    <property type="entry name" value="COPPER HOMEOSTASIS PROTEIN CUTC HOMOLOG"/>
    <property type="match status" value="1"/>
</dbReference>
<dbReference type="Pfam" id="PF03932">
    <property type="entry name" value="CutC"/>
    <property type="match status" value="1"/>
</dbReference>
<organism evidence="3 4">
    <name type="scientific">Erysipelothrix larvae</name>
    <dbReference type="NCBI Taxonomy" id="1514105"/>
    <lineage>
        <taxon>Bacteria</taxon>
        <taxon>Bacillati</taxon>
        <taxon>Bacillota</taxon>
        <taxon>Erysipelotrichia</taxon>
        <taxon>Erysipelotrichales</taxon>
        <taxon>Erysipelotrichaceae</taxon>
        <taxon>Erysipelothrix</taxon>
    </lineage>
</organism>
<dbReference type="SUPFAM" id="SSF110395">
    <property type="entry name" value="CutC-like"/>
    <property type="match status" value="1"/>
</dbReference>
<protein>
    <recommendedName>
        <fullName evidence="2">PF03932 family protein CutC</fullName>
    </recommendedName>
</protein>
<dbReference type="Gene3D" id="3.20.20.380">
    <property type="entry name" value="Copper homeostasis (CutC) domain"/>
    <property type="match status" value="1"/>
</dbReference>
<comment type="subcellular location">
    <subcellularLocation>
        <location evidence="2">Cytoplasm</location>
    </subcellularLocation>
</comment>
<comment type="caution">
    <text evidence="2">Once thought to be involved in copper homeostasis, experiments in E.coli have shown this is not the case.</text>
</comment>
<dbReference type="PANTHER" id="PTHR12598">
    <property type="entry name" value="COPPER HOMEOSTASIS PROTEIN CUTC"/>
    <property type="match status" value="1"/>
</dbReference>
<dbReference type="KEGG" id="erl:AOC36_08085"/>
<name>A0A109UHA9_9FIRM</name>
<evidence type="ECO:0000313" key="3">
    <source>
        <dbReference type="EMBL" id="AMC93946.1"/>
    </source>
</evidence>
<evidence type="ECO:0000256" key="1">
    <source>
        <dbReference type="ARBA" id="ARBA00007768"/>
    </source>
</evidence>
<reference evidence="3 4" key="1">
    <citation type="submission" date="2015-10" db="EMBL/GenBank/DDBJ databases">
        <title>Erysipelothrix larvae sp. LV19 isolated from the larval gut of the rhinoceros beetle, Trypoxylus dichotomus.</title>
        <authorList>
            <person name="Lim S."/>
            <person name="Kim B.-C."/>
        </authorList>
    </citation>
    <scope>NUCLEOTIDE SEQUENCE [LARGE SCALE GENOMIC DNA]</scope>
    <source>
        <strain evidence="3 4">LV19</strain>
    </source>
</reference>
<evidence type="ECO:0000256" key="2">
    <source>
        <dbReference type="HAMAP-Rule" id="MF_00795"/>
    </source>
</evidence>
<dbReference type="OrthoDB" id="9815677at2"/>
<dbReference type="GO" id="GO:0005507">
    <property type="term" value="F:copper ion binding"/>
    <property type="evidence" value="ECO:0007669"/>
    <property type="project" value="TreeGrafter"/>
</dbReference>
<comment type="similarity">
    <text evidence="1 2">Belongs to the CutC family.</text>
</comment>
<dbReference type="RefSeq" id="WP_067633202.1">
    <property type="nucleotide sequence ID" value="NZ_CP013213.1"/>
</dbReference>
<dbReference type="Proteomes" id="UP000063781">
    <property type="component" value="Chromosome"/>
</dbReference>
<dbReference type="InterPro" id="IPR005627">
    <property type="entry name" value="CutC-like"/>
</dbReference>
<accession>A0A109UHA9</accession>
<sequence>MKHLIEVCAGSVEDCIIATQCHAHRIELNSALHLGGLTPTVGTLVNAKKQTTLPILTMIRVRAGGFHYTETEIETMYLDAVTCLDHGADGLVFGFLNEDATIDKNTTKRFVNLCHRYQKEAIFHRAFDCVKDSFEACEGLIECGVDRILTSGLKASAPEGIATLKALKDRFSDAIEFCIGAGVNASNARGLIEQTGISQLHGSFKGWFSDPTTQGDFVTYRYSDLGDYEGVDASKLRATLDAFKD</sequence>